<dbReference type="HOGENOM" id="CLU_1290953_0_0_1"/>
<dbReference type="EnsemblPlants" id="PGSC0003DMT400005737">
    <property type="protein sequence ID" value="PGSC0003DMT400005737"/>
    <property type="gene ID" value="PGSC0003DMG400002243"/>
</dbReference>
<protein>
    <submittedName>
        <fullName evidence="1">Uncharacterized protein</fullName>
    </submittedName>
</protein>
<evidence type="ECO:0000313" key="2">
    <source>
        <dbReference type="Proteomes" id="UP000011115"/>
    </source>
</evidence>
<evidence type="ECO:0000313" key="1">
    <source>
        <dbReference type="EnsemblPlants" id="PGSC0003DMT400005737"/>
    </source>
</evidence>
<accession>M0ZQD0</accession>
<sequence length="214" mass="22826">MSLPQICSAIAPNRLPATFQLSGLNFSTSGNCFDSKHQFSLFADYRSVATDESSIGRNLNSLLLFYLLPTDGLSAATDQSSVIVHPWLVPTEQELQMSFFLTLGIIDTKSDPTVDLIKKELAGATTIKRETPIVSGDADDVAIDVDVNVIVDIGDVGAKSGGEHIDDVGGIYGGFTPFSGHTTSFAPSNLCFACKCEECKNKDAHLISTGEEVS</sequence>
<dbReference type="AlphaFoldDB" id="M0ZQD0"/>
<dbReference type="PaxDb" id="4113-PGSC0003DMT400005737"/>
<reference evidence="1" key="2">
    <citation type="submission" date="2015-06" db="UniProtKB">
        <authorList>
            <consortium name="EnsemblPlants"/>
        </authorList>
    </citation>
    <scope>IDENTIFICATION</scope>
    <source>
        <strain evidence="1">DM1-3 516 R44</strain>
    </source>
</reference>
<dbReference type="Gramene" id="PGSC0003DMT400005737">
    <property type="protein sequence ID" value="PGSC0003DMT400005737"/>
    <property type="gene ID" value="PGSC0003DMG400002243"/>
</dbReference>
<name>M0ZQD0_SOLTU</name>
<organism evidence="1 2">
    <name type="scientific">Solanum tuberosum</name>
    <name type="common">Potato</name>
    <dbReference type="NCBI Taxonomy" id="4113"/>
    <lineage>
        <taxon>Eukaryota</taxon>
        <taxon>Viridiplantae</taxon>
        <taxon>Streptophyta</taxon>
        <taxon>Embryophyta</taxon>
        <taxon>Tracheophyta</taxon>
        <taxon>Spermatophyta</taxon>
        <taxon>Magnoliopsida</taxon>
        <taxon>eudicotyledons</taxon>
        <taxon>Gunneridae</taxon>
        <taxon>Pentapetalae</taxon>
        <taxon>asterids</taxon>
        <taxon>lamiids</taxon>
        <taxon>Solanales</taxon>
        <taxon>Solanaceae</taxon>
        <taxon>Solanoideae</taxon>
        <taxon>Solaneae</taxon>
        <taxon>Solanum</taxon>
    </lineage>
</organism>
<reference evidence="2" key="1">
    <citation type="journal article" date="2011" name="Nature">
        <title>Genome sequence and analysis of the tuber crop potato.</title>
        <authorList>
            <consortium name="The Potato Genome Sequencing Consortium"/>
        </authorList>
    </citation>
    <scope>NUCLEOTIDE SEQUENCE [LARGE SCALE GENOMIC DNA]</scope>
    <source>
        <strain evidence="2">cv. DM1-3 516 R44</strain>
    </source>
</reference>
<keyword evidence="2" id="KW-1185">Reference proteome</keyword>
<dbReference type="InParanoid" id="M0ZQD0"/>
<dbReference type="Proteomes" id="UP000011115">
    <property type="component" value="Unassembled WGS sequence"/>
</dbReference>
<proteinExistence type="predicted"/>